<dbReference type="NCBIfam" id="TIGR00778">
    <property type="entry name" value="ahpD_dom"/>
    <property type="match status" value="1"/>
</dbReference>
<name>A0A371JUN2_9FLAO</name>
<evidence type="ECO:0000313" key="2">
    <source>
        <dbReference type="EMBL" id="RDY61512.1"/>
    </source>
</evidence>
<accession>A0A371JUN2</accession>
<keyword evidence="3" id="KW-1185">Reference proteome</keyword>
<comment type="caution">
    <text evidence="2">The sequence shown here is derived from an EMBL/GenBank/DDBJ whole genome shotgun (WGS) entry which is preliminary data.</text>
</comment>
<sequence length="180" mass="19397">MRLKALKFEEANSKTKELFEEIEGKLGMVPNMMRTMGNSSAVLDAYIKFSDALGKGSLGVKLRELIALAVAESNGCNYCLSAHSFIGEKIANIGVDSLKLAREGRSHNPKIEAALTFAKALIAKNGKVSDGDVEAIKRAGYTHGEIGEIIAHVSLNILTNYLNNTANTEVDFPLVEAKTV</sequence>
<proteinExistence type="predicted"/>
<feature type="domain" description="Carboxymuconolactone decarboxylase-like" evidence="1">
    <location>
        <begin position="42"/>
        <end position="83"/>
    </location>
</feature>
<dbReference type="InterPro" id="IPR004675">
    <property type="entry name" value="AhpD_core"/>
</dbReference>
<dbReference type="GO" id="GO:0051920">
    <property type="term" value="F:peroxiredoxin activity"/>
    <property type="evidence" value="ECO:0007669"/>
    <property type="project" value="InterPro"/>
</dbReference>
<organism evidence="2 3">
    <name type="scientific">Flagellimonas nanhaiensis</name>
    <dbReference type="NCBI Taxonomy" id="2292706"/>
    <lineage>
        <taxon>Bacteria</taxon>
        <taxon>Pseudomonadati</taxon>
        <taxon>Bacteroidota</taxon>
        <taxon>Flavobacteriia</taxon>
        <taxon>Flavobacteriales</taxon>
        <taxon>Flavobacteriaceae</taxon>
        <taxon>Flagellimonas</taxon>
    </lineage>
</organism>
<dbReference type="InterPro" id="IPR003779">
    <property type="entry name" value="CMD-like"/>
</dbReference>
<dbReference type="RefSeq" id="WP_116183392.1">
    <property type="nucleotide sequence ID" value="NZ_QTJX01000001.1"/>
</dbReference>
<dbReference type="Gene3D" id="1.20.1290.10">
    <property type="entry name" value="AhpD-like"/>
    <property type="match status" value="1"/>
</dbReference>
<dbReference type="EMBL" id="QTJX01000001">
    <property type="protein sequence ID" value="RDY61512.1"/>
    <property type="molecule type" value="Genomic_DNA"/>
</dbReference>
<evidence type="ECO:0000259" key="1">
    <source>
        <dbReference type="Pfam" id="PF02627"/>
    </source>
</evidence>
<dbReference type="SUPFAM" id="SSF69118">
    <property type="entry name" value="AhpD-like"/>
    <property type="match status" value="1"/>
</dbReference>
<dbReference type="AlphaFoldDB" id="A0A371JUN2"/>
<reference evidence="2 3" key="1">
    <citation type="submission" date="2018-08" db="EMBL/GenBank/DDBJ databases">
        <title>Muricauda nanhaiensis sp. nov., isolated from seawater of the South China Sea.</title>
        <authorList>
            <person name="Dang Y."/>
        </authorList>
    </citation>
    <scope>NUCLEOTIDE SEQUENCE [LARGE SCALE GENOMIC DNA]</scope>
    <source>
        <strain evidence="2 3">SM1704</strain>
    </source>
</reference>
<dbReference type="PANTHER" id="PTHR35446">
    <property type="entry name" value="SI:CH211-175M2.5"/>
    <property type="match status" value="1"/>
</dbReference>
<dbReference type="PANTHER" id="PTHR35446:SF3">
    <property type="entry name" value="CMD DOMAIN-CONTAINING PROTEIN"/>
    <property type="match status" value="1"/>
</dbReference>
<evidence type="ECO:0000313" key="3">
    <source>
        <dbReference type="Proteomes" id="UP000261828"/>
    </source>
</evidence>
<dbReference type="OrthoDB" id="9808310at2"/>
<dbReference type="Proteomes" id="UP000261828">
    <property type="component" value="Unassembled WGS sequence"/>
</dbReference>
<dbReference type="Pfam" id="PF02627">
    <property type="entry name" value="CMD"/>
    <property type="match status" value="1"/>
</dbReference>
<gene>
    <name evidence="2" type="ORF">DX873_04970</name>
</gene>
<protein>
    <submittedName>
        <fullName evidence="2">Carboxymuconolactone decarboxylase family protein</fullName>
    </submittedName>
</protein>
<dbReference type="InterPro" id="IPR029032">
    <property type="entry name" value="AhpD-like"/>
</dbReference>